<comment type="similarity">
    <text evidence="1">Belongs to the carbohydrate kinase pfkB family.</text>
</comment>
<organism evidence="10 11">
    <name type="scientific">Sporolactobacillus mangiferae</name>
    <dbReference type="NCBI Taxonomy" id="2940498"/>
    <lineage>
        <taxon>Bacteria</taxon>
        <taxon>Bacillati</taxon>
        <taxon>Bacillota</taxon>
        <taxon>Bacilli</taxon>
        <taxon>Bacillales</taxon>
        <taxon>Sporolactobacillaceae</taxon>
        <taxon>Sporolactobacillus</taxon>
    </lineage>
</organism>
<evidence type="ECO:0000313" key="10">
    <source>
        <dbReference type="EMBL" id="MCL1632781.1"/>
    </source>
</evidence>
<dbReference type="InterPro" id="IPR002173">
    <property type="entry name" value="Carboh/pur_kinase_PfkB_CS"/>
</dbReference>
<comment type="catalytic activity">
    <reaction evidence="6 8">
        <text>beta-D-fructose 1-phosphate + ATP = beta-D-fructose 1,6-bisphosphate + ADP + H(+)</text>
        <dbReference type="Rhea" id="RHEA:14213"/>
        <dbReference type="ChEBI" id="CHEBI:15378"/>
        <dbReference type="ChEBI" id="CHEBI:30616"/>
        <dbReference type="ChEBI" id="CHEBI:32966"/>
        <dbReference type="ChEBI" id="CHEBI:138881"/>
        <dbReference type="ChEBI" id="CHEBI:456216"/>
        <dbReference type="EC" id="2.7.1.56"/>
    </reaction>
</comment>
<name>A0ABT0MD30_9BACL</name>
<evidence type="ECO:0000256" key="3">
    <source>
        <dbReference type="ARBA" id="ARBA00022741"/>
    </source>
</evidence>
<evidence type="ECO:0000256" key="6">
    <source>
        <dbReference type="ARBA" id="ARBA00047745"/>
    </source>
</evidence>
<evidence type="ECO:0000256" key="5">
    <source>
        <dbReference type="ARBA" id="ARBA00022840"/>
    </source>
</evidence>
<dbReference type="NCBIfam" id="TIGR03168">
    <property type="entry name" value="1-PFK"/>
    <property type="match status" value="1"/>
</dbReference>
<evidence type="ECO:0000256" key="7">
    <source>
        <dbReference type="PIRNR" id="PIRNR000535"/>
    </source>
</evidence>
<evidence type="ECO:0000256" key="4">
    <source>
        <dbReference type="ARBA" id="ARBA00022777"/>
    </source>
</evidence>
<comment type="pathway">
    <text evidence="7">Carbohydrate metabolism; D-tagatose 6-phosphate degradation; D-glyceraldehyde 3-phosphate and glycerone phosphate from D-tagatose 6-phosphate: step 1/2.</text>
</comment>
<dbReference type="RefSeq" id="WP_249102991.1">
    <property type="nucleotide sequence ID" value="NZ_JAMAST010000022.1"/>
</dbReference>
<comment type="caution">
    <text evidence="10">The sequence shown here is derived from an EMBL/GenBank/DDBJ whole genome shotgun (WGS) entry which is preliminary data.</text>
</comment>
<protein>
    <recommendedName>
        <fullName evidence="7">Tagatose-6-phosphate kinase</fullName>
        <ecNumber evidence="7">2.7.1.144</ecNumber>
    </recommendedName>
</protein>
<dbReference type="Gene3D" id="3.40.1190.20">
    <property type="match status" value="1"/>
</dbReference>
<evidence type="ECO:0000256" key="1">
    <source>
        <dbReference type="ARBA" id="ARBA00005380"/>
    </source>
</evidence>
<reference evidence="10 11" key="1">
    <citation type="submission" date="2022-05" db="EMBL/GenBank/DDBJ databases">
        <title>Sporolactobacillus sp nov CPB3-1, isolated from tree bark (Mangifera indica L.).</title>
        <authorList>
            <person name="Phuengjayaem S."/>
            <person name="Tanasupawat S."/>
        </authorList>
    </citation>
    <scope>NUCLEOTIDE SEQUENCE [LARGE SCALE GENOMIC DNA]</scope>
    <source>
        <strain evidence="10 11">CPB3-1</strain>
    </source>
</reference>
<dbReference type="InterPro" id="IPR011611">
    <property type="entry name" value="PfkB_dom"/>
</dbReference>
<dbReference type="PROSITE" id="PS00583">
    <property type="entry name" value="PFKB_KINASES_1"/>
    <property type="match status" value="1"/>
</dbReference>
<dbReference type="PANTHER" id="PTHR46566:SF5">
    <property type="entry name" value="1-PHOSPHOFRUCTOKINASE"/>
    <property type="match status" value="1"/>
</dbReference>
<keyword evidence="3 7" id="KW-0547">Nucleotide-binding</keyword>
<evidence type="ECO:0000259" key="9">
    <source>
        <dbReference type="Pfam" id="PF00294"/>
    </source>
</evidence>
<keyword evidence="11" id="KW-1185">Reference proteome</keyword>
<evidence type="ECO:0000256" key="2">
    <source>
        <dbReference type="ARBA" id="ARBA00022679"/>
    </source>
</evidence>
<evidence type="ECO:0000256" key="8">
    <source>
        <dbReference type="RuleBase" id="RU369061"/>
    </source>
</evidence>
<dbReference type="SUPFAM" id="SSF53613">
    <property type="entry name" value="Ribokinase-like"/>
    <property type="match status" value="1"/>
</dbReference>
<evidence type="ECO:0000313" key="11">
    <source>
        <dbReference type="Proteomes" id="UP001203004"/>
    </source>
</evidence>
<proteinExistence type="inferred from homology"/>
<comment type="similarity">
    <text evidence="7">Belongs to the carbohydrate kinase PfkB family. LacC subfamily.</text>
</comment>
<dbReference type="Pfam" id="PF00294">
    <property type="entry name" value="PfkB"/>
    <property type="match status" value="1"/>
</dbReference>
<comment type="catalytic activity">
    <reaction evidence="7">
        <text>D-tagatofuranose 6-phosphate + ATP = D-tagatofuranose 1,6-bisphosphate + ADP + H(+)</text>
        <dbReference type="Rhea" id="RHEA:12420"/>
        <dbReference type="ChEBI" id="CHEBI:15378"/>
        <dbReference type="ChEBI" id="CHEBI:30616"/>
        <dbReference type="ChEBI" id="CHEBI:58694"/>
        <dbReference type="ChEBI" id="CHEBI:58695"/>
        <dbReference type="ChEBI" id="CHEBI:456216"/>
        <dbReference type="EC" id="2.7.1.144"/>
    </reaction>
</comment>
<feature type="domain" description="Carbohydrate kinase PfkB" evidence="9">
    <location>
        <begin position="13"/>
        <end position="288"/>
    </location>
</feature>
<dbReference type="EMBL" id="JAMAST010000022">
    <property type="protein sequence ID" value="MCL1632781.1"/>
    <property type="molecule type" value="Genomic_DNA"/>
</dbReference>
<dbReference type="PANTHER" id="PTHR46566">
    <property type="entry name" value="1-PHOSPHOFRUCTOKINASE-RELATED"/>
    <property type="match status" value="1"/>
</dbReference>
<dbReference type="PROSITE" id="PS00584">
    <property type="entry name" value="PFKB_KINASES_2"/>
    <property type="match status" value="1"/>
</dbReference>
<dbReference type="InterPro" id="IPR022463">
    <property type="entry name" value="1-PFruKinase"/>
</dbReference>
<keyword evidence="5 7" id="KW-0067">ATP-binding</keyword>
<dbReference type="InterPro" id="IPR017583">
    <property type="entry name" value="Tagatose/fructose_Pkinase"/>
</dbReference>
<dbReference type="GO" id="GO:0008662">
    <property type="term" value="F:1-phosphofructokinase activity"/>
    <property type="evidence" value="ECO:0007669"/>
    <property type="project" value="UniProtKB-EC"/>
</dbReference>
<keyword evidence="2 7" id="KW-0808">Transferase</keyword>
<keyword evidence="4 8" id="KW-0418">Kinase</keyword>
<dbReference type="PIRSF" id="PIRSF000535">
    <property type="entry name" value="1PFK/6PFK/LacC"/>
    <property type="match status" value="1"/>
</dbReference>
<gene>
    <name evidence="10" type="primary">pfkB</name>
    <name evidence="10" type="ORF">M3N64_12705</name>
</gene>
<dbReference type="NCBIfam" id="TIGR03828">
    <property type="entry name" value="pfkB"/>
    <property type="match status" value="1"/>
</dbReference>
<dbReference type="CDD" id="cd01164">
    <property type="entry name" value="FruK_PfkB_like"/>
    <property type="match status" value="1"/>
</dbReference>
<accession>A0ABT0MD30</accession>
<comment type="function">
    <text evidence="8">Catalyzes the ATP-dependent phosphorylation of fructose-l-phosphate to fructose-l,6-bisphosphate.</text>
</comment>
<dbReference type="InterPro" id="IPR029056">
    <property type="entry name" value="Ribokinase-like"/>
</dbReference>
<dbReference type="EC" id="2.7.1.144" evidence="7"/>
<keyword evidence="7" id="KW-0423">Lactose metabolism</keyword>
<dbReference type="Proteomes" id="UP001203004">
    <property type="component" value="Unassembled WGS sequence"/>
</dbReference>
<sequence length="308" mass="33416">MILTLTLNPAIDMSYQLDELKIDTVNRCDRVIKTAGGKGLNVTRVLKCVSADVCATGLLGGKTGEFIEQQLDQSSIRHDFVHIKGNTRHCLAIMHEGNQTEILEGGPAIDEEEAEAFLQEYDRLLDQASVVTASGSLPKGLPKSFYQKLIERAKEKNKKFLLDTSGEALELGIKAHPYLIKPNQEELAAIMGKEIKDEADVLASVKKLSETGVTYVVVSLGKDGALGYIDGRAFIAKPPKVHAVNPVGSGDSMIAGLAYGLDRGLSPEEALKYGITFGTLNATEEKTGYVQADQVEPFKDRIAVRVLE</sequence>